<dbReference type="InterPro" id="IPR001206">
    <property type="entry name" value="Diacylglycerol_kinase_cat_dom"/>
</dbReference>
<dbReference type="Gene3D" id="2.60.200.40">
    <property type="match status" value="1"/>
</dbReference>
<evidence type="ECO:0000256" key="3">
    <source>
        <dbReference type="ARBA" id="ARBA00022777"/>
    </source>
</evidence>
<dbReference type="InterPro" id="IPR017438">
    <property type="entry name" value="ATP-NAD_kinase_N"/>
</dbReference>
<keyword evidence="7" id="KW-1185">Reference proteome</keyword>
<dbReference type="GO" id="GO:0016020">
    <property type="term" value="C:membrane"/>
    <property type="evidence" value="ECO:0007669"/>
    <property type="project" value="TreeGrafter"/>
</dbReference>
<evidence type="ECO:0000256" key="1">
    <source>
        <dbReference type="ARBA" id="ARBA00022679"/>
    </source>
</evidence>
<dbReference type="GO" id="GO:0005737">
    <property type="term" value="C:cytoplasm"/>
    <property type="evidence" value="ECO:0007669"/>
    <property type="project" value="TreeGrafter"/>
</dbReference>
<name>A0A7R9LAF2_9ACAR</name>
<dbReference type="PROSITE" id="PS50146">
    <property type="entry name" value="DAGK"/>
    <property type="match status" value="1"/>
</dbReference>
<dbReference type="PANTHER" id="PTHR12358:SF112">
    <property type="entry name" value="LD11247P-RELATED"/>
    <property type="match status" value="1"/>
</dbReference>
<dbReference type="OrthoDB" id="3853857at2759"/>
<dbReference type="InterPro" id="IPR045540">
    <property type="entry name" value="YegS/DAGK_C"/>
</dbReference>
<dbReference type="PANTHER" id="PTHR12358">
    <property type="entry name" value="SPHINGOSINE KINASE"/>
    <property type="match status" value="1"/>
</dbReference>
<evidence type="ECO:0000256" key="2">
    <source>
        <dbReference type="ARBA" id="ARBA00022741"/>
    </source>
</evidence>
<evidence type="ECO:0000259" key="5">
    <source>
        <dbReference type="PROSITE" id="PS50146"/>
    </source>
</evidence>
<proteinExistence type="predicted"/>
<keyword evidence="2" id="KW-0547">Nucleotide-binding</keyword>
<dbReference type="EMBL" id="OC914993">
    <property type="protein sequence ID" value="CAD7638031.1"/>
    <property type="molecule type" value="Genomic_DNA"/>
</dbReference>
<feature type="domain" description="DAGKc" evidence="5">
    <location>
        <begin position="119"/>
        <end position="270"/>
    </location>
</feature>
<evidence type="ECO:0000313" key="6">
    <source>
        <dbReference type="EMBL" id="CAD7638031.1"/>
    </source>
</evidence>
<dbReference type="SUPFAM" id="SSF111331">
    <property type="entry name" value="NAD kinase/diacylglycerol kinase-like"/>
    <property type="match status" value="1"/>
</dbReference>
<dbReference type="Pfam" id="PF00781">
    <property type="entry name" value="DAGK_cat"/>
    <property type="match status" value="1"/>
</dbReference>
<evidence type="ECO:0000313" key="7">
    <source>
        <dbReference type="Proteomes" id="UP000728032"/>
    </source>
</evidence>
<keyword evidence="1" id="KW-0808">Transferase</keyword>
<evidence type="ECO:0000256" key="4">
    <source>
        <dbReference type="ARBA" id="ARBA00022840"/>
    </source>
</evidence>
<dbReference type="Proteomes" id="UP000728032">
    <property type="component" value="Unassembled WGS sequence"/>
</dbReference>
<dbReference type="InterPro" id="IPR050187">
    <property type="entry name" value="Lipid_Phosphate_FormReg"/>
</dbReference>
<protein>
    <recommendedName>
        <fullName evidence="5">DAGKc domain-containing protein</fullName>
    </recommendedName>
</protein>
<dbReference type="Pfam" id="PF19279">
    <property type="entry name" value="YegS_C"/>
    <property type="match status" value="1"/>
</dbReference>
<dbReference type="AlphaFoldDB" id="A0A7R9LAF2"/>
<keyword evidence="4" id="KW-0067">ATP-binding</keyword>
<dbReference type="GO" id="GO:0046512">
    <property type="term" value="P:sphingosine biosynthetic process"/>
    <property type="evidence" value="ECO:0007669"/>
    <property type="project" value="TreeGrafter"/>
</dbReference>
<dbReference type="SMART" id="SM00046">
    <property type="entry name" value="DAGKc"/>
    <property type="match status" value="1"/>
</dbReference>
<dbReference type="EMBL" id="CAJPVJ010000168">
    <property type="protein sequence ID" value="CAG2161566.1"/>
    <property type="molecule type" value="Genomic_DNA"/>
</dbReference>
<sequence length="453" mass="50759">MASIEILIDDNVMTTCAVELTKNALKYNYRDKLKDKSSLVYIVDIIGCTVDDTGDESTPKVFVNIIAYRIRRSKRKKKSIKLVFCKHSTREANIEEAIDWKHTILSLNYGNVYNNNISIKSKPLLFIVNPKSGKGRALKIFEHYVKPLLKESDTHFETHITDRANHAMELMRDMDDIARYRAIVVVSGDGLLYEVVNGLTKRSDTLSDGKIPVTLGIIPGGSGNGLAHAVNQAFLNRVKSVDPIYDCTLHVTQGRPVPMDLVRVTTSLNTYYSFLSVGWGLMADIDIESERLRMIGEPRFTIWAVYRSLMLRKHRAKLSYLPADSPSSTVPALDTPVPSDWVTIDDLFVQIYSSFQSHISATAIFAPNATLDDGLIWLLFIRGNVSRKQVIQFLLALEKGKHPALPYISFLPVKAFRIEPYADVGKVTVDGELIESGPVQAEVVPRMASILTR</sequence>
<dbReference type="Gene3D" id="3.40.50.10330">
    <property type="entry name" value="Probable inorganic polyphosphate/atp-NAD kinase, domain 1"/>
    <property type="match status" value="1"/>
</dbReference>
<gene>
    <name evidence="6" type="ORF">ONB1V03_LOCUS1171</name>
</gene>
<dbReference type="InterPro" id="IPR016064">
    <property type="entry name" value="NAD/diacylglycerol_kinase_sf"/>
</dbReference>
<reference evidence="6" key="1">
    <citation type="submission" date="2020-11" db="EMBL/GenBank/DDBJ databases">
        <authorList>
            <person name="Tran Van P."/>
        </authorList>
    </citation>
    <scope>NUCLEOTIDE SEQUENCE</scope>
</reference>
<organism evidence="6">
    <name type="scientific">Oppiella nova</name>
    <dbReference type="NCBI Taxonomy" id="334625"/>
    <lineage>
        <taxon>Eukaryota</taxon>
        <taxon>Metazoa</taxon>
        <taxon>Ecdysozoa</taxon>
        <taxon>Arthropoda</taxon>
        <taxon>Chelicerata</taxon>
        <taxon>Arachnida</taxon>
        <taxon>Acari</taxon>
        <taxon>Acariformes</taxon>
        <taxon>Sarcoptiformes</taxon>
        <taxon>Oribatida</taxon>
        <taxon>Brachypylina</taxon>
        <taxon>Oppioidea</taxon>
        <taxon>Oppiidae</taxon>
        <taxon>Oppiella</taxon>
    </lineage>
</organism>
<keyword evidence="3" id="KW-0418">Kinase</keyword>
<dbReference type="GO" id="GO:0005524">
    <property type="term" value="F:ATP binding"/>
    <property type="evidence" value="ECO:0007669"/>
    <property type="project" value="UniProtKB-KW"/>
</dbReference>
<dbReference type="GO" id="GO:0001727">
    <property type="term" value="F:lipid kinase activity"/>
    <property type="evidence" value="ECO:0007669"/>
    <property type="project" value="TreeGrafter"/>
</dbReference>
<accession>A0A7R9LAF2</accession>